<evidence type="ECO:0000313" key="16">
    <source>
        <dbReference type="EMBL" id="KAG7131180.1"/>
    </source>
</evidence>
<keyword evidence="3" id="KW-0964">Secreted</keyword>
<dbReference type="Pfam" id="PF00703">
    <property type="entry name" value="Glyco_hydro_2"/>
    <property type="match status" value="1"/>
</dbReference>
<evidence type="ECO:0000256" key="11">
    <source>
        <dbReference type="ARBA" id="ARBA00041614"/>
    </source>
</evidence>
<dbReference type="InterPro" id="IPR050887">
    <property type="entry name" value="Beta-mannosidase_GH2"/>
</dbReference>
<comment type="similarity">
    <text evidence="9">Belongs to the glycosyl hydrolase 2 family. Beta-mannosidase B subfamily.</text>
</comment>
<accession>A0A8I2ZH40</accession>
<dbReference type="Pfam" id="PF17786">
    <property type="entry name" value="Mannosidase_ig"/>
    <property type="match status" value="1"/>
</dbReference>
<feature type="domain" description="Beta-mannosidase Ig-fold" evidence="13">
    <location>
        <begin position="662"/>
        <end position="709"/>
    </location>
</feature>
<dbReference type="GO" id="GO:0004567">
    <property type="term" value="F:beta-mannosidase activity"/>
    <property type="evidence" value="ECO:0007669"/>
    <property type="project" value="TreeGrafter"/>
</dbReference>
<dbReference type="FunFam" id="2.60.120.260:FF:000118">
    <property type="entry name" value="Beta-mannosidase B"/>
    <property type="match status" value="1"/>
</dbReference>
<dbReference type="EMBL" id="JAEMWZ010000212">
    <property type="protein sequence ID" value="KAG7131180.1"/>
    <property type="molecule type" value="Genomic_DNA"/>
</dbReference>
<dbReference type="InterPro" id="IPR054593">
    <property type="entry name" value="Beta-mannosidase-like_N2"/>
</dbReference>
<dbReference type="GO" id="GO:0000272">
    <property type="term" value="P:polysaccharide catabolic process"/>
    <property type="evidence" value="ECO:0007669"/>
    <property type="project" value="UniProtKB-KW"/>
</dbReference>
<dbReference type="GO" id="GO:0006516">
    <property type="term" value="P:glycoprotein catabolic process"/>
    <property type="evidence" value="ECO:0007669"/>
    <property type="project" value="TreeGrafter"/>
</dbReference>
<comment type="subcellular location">
    <subcellularLocation>
        <location evidence="1">Secreted</location>
    </subcellularLocation>
</comment>
<dbReference type="OrthoDB" id="2866996at2759"/>
<evidence type="ECO:0000259" key="15">
    <source>
        <dbReference type="Pfam" id="PF22666"/>
    </source>
</evidence>
<proteinExistence type="inferred from homology"/>
<feature type="domain" description="Beta-mannosidase-like galactose-binding" evidence="15">
    <location>
        <begin position="12"/>
        <end position="187"/>
    </location>
</feature>
<evidence type="ECO:0000256" key="9">
    <source>
        <dbReference type="ARBA" id="ARBA00038429"/>
    </source>
</evidence>
<dbReference type="InterPro" id="IPR041447">
    <property type="entry name" value="Mannosidase_ig"/>
</dbReference>
<evidence type="ECO:0000256" key="8">
    <source>
        <dbReference type="ARBA" id="ARBA00023326"/>
    </source>
</evidence>
<dbReference type="PANTHER" id="PTHR43730:SF1">
    <property type="entry name" value="BETA-MANNOSIDASE"/>
    <property type="match status" value="1"/>
</dbReference>
<evidence type="ECO:0000259" key="14">
    <source>
        <dbReference type="Pfam" id="PF17786"/>
    </source>
</evidence>
<evidence type="ECO:0000256" key="4">
    <source>
        <dbReference type="ARBA" id="ARBA00022801"/>
    </source>
</evidence>
<comment type="subunit">
    <text evidence="2">Homodimer.</text>
</comment>
<evidence type="ECO:0000256" key="3">
    <source>
        <dbReference type="ARBA" id="ARBA00022525"/>
    </source>
</evidence>
<feature type="domain" description="Mannosidase Ig/CBM-like" evidence="14">
    <location>
        <begin position="553"/>
        <end position="646"/>
    </location>
</feature>
<evidence type="ECO:0000259" key="12">
    <source>
        <dbReference type="Pfam" id="PF00703"/>
    </source>
</evidence>
<evidence type="ECO:0000313" key="17">
    <source>
        <dbReference type="Proteomes" id="UP000689129"/>
    </source>
</evidence>
<evidence type="ECO:0000256" key="6">
    <source>
        <dbReference type="ARBA" id="ARBA00023277"/>
    </source>
</evidence>
<reference evidence="16" key="1">
    <citation type="journal article" date="2021" name="Mol. Plant Pathol.">
        <title>A 20-kb lineage-specific genomic region tames virulence in pathogenic amphidiploid Verticillium longisporum.</title>
        <authorList>
            <person name="Harting R."/>
            <person name="Starke J."/>
            <person name="Kusch H."/>
            <person name="Poggeler S."/>
            <person name="Maurus I."/>
            <person name="Schluter R."/>
            <person name="Landesfeind M."/>
            <person name="Bulla I."/>
            <person name="Nowrousian M."/>
            <person name="de Jonge R."/>
            <person name="Stahlhut G."/>
            <person name="Hoff K.J."/>
            <person name="Asshauer K.P."/>
            <person name="Thurmer A."/>
            <person name="Stanke M."/>
            <person name="Daniel R."/>
            <person name="Morgenstern B."/>
            <person name="Thomma B.P.H.J."/>
            <person name="Kronstad J.W."/>
            <person name="Braus-Stromeyer S.A."/>
            <person name="Braus G.H."/>
        </authorList>
    </citation>
    <scope>NUCLEOTIDE SEQUENCE</scope>
    <source>
        <strain evidence="16">Vl32</strain>
    </source>
</reference>
<evidence type="ECO:0000256" key="7">
    <source>
        <dbReference type="ARBA" id="ARBA00023295"/>
    </source>
</evidence>
<dbReference type="Pfam" id="PF22666">
    <property type="entry name" value="Glyco_hydro_2_N2"/>
    <property type="match status" value="1"/>
</dbReference>
<evidence type="ECO:0000256" key="5">
    <source>
        <dbReference type="ARBA" id="ARBA00023180"/>
    </source>
</evidence>
<feature type="domain" description="Glycoside hydrolase family 2 immunoglobulin-like beta-sandwich" evidence="12">
    <location>
        <begin position="197"/>
        <end position="302"/>
    </location>
</feature>
<keyword evidence="6" id="KW-0119">Carbohydrate metabolism</keyword>
<comment type="caution">
    <text evidence="16">The sequence shown here is derived from an EMBL/GenBank/DDBJ whole genome shotgun (WGS) entry which is preliminary data.</text>
</comment>
<evidence type="ECO:0000256" key="1">
    <source>
        <dbReference type="ARBA" id="ARBA00004613"/>
    </source>
</evidence>
<dbReference type="GO" id="GO:0005576">
    <property type="term" value="C:extracellular region"/>
    <property type="evidence" value="ECO:0007669"/>
    <property type="project" value="UniProtKB-SubCell"/>
</dbReference>
<keyword evidence="7" id="KW-0326">Glycosidase</keyword>
<protein>
    <recommendedName>
        <fullName evidence="10">Beta-mannosidase B</fullName>
    </recommendedName>
    <alternativeName>
        <fullName evidence="11">Mannanase B</fullName>
    </alternativeName>
</protein>
<dbReference type="AlphaFoldDB" id="A0A8I2ZH40"/>
<name>A0A8I2ZH40_VERLO</name>
<keyword evidence="4" id="KW-0378">Hydrolase</keyword>
<evidence type="ECO:0000256" key="2">
    <source>
        <dbReference type="ARBA" id="ARBA00011738"/>
    </source>
</evidence>
<gene>
    <name evidence="16" type="ORF">HYQ45_010228</name>
</gene>
<dbReference type="InterPro" id="IPR006102">
    <property type="entry name" value="Ig-like_GH2"/>
</dbReference>
<organism evidence="16 17">
    <name type="scientific">Verticillium longisporum</name>
    <name type="common">Verticillium dahliae var. longisporum</name>
    <dbReference type="NCBI Taxonomy" id="100787"/>
    <lineage>
        <taxon>Eukaryota</taxon>
        <taxon>Fungi</taxon>
        <taxon>Dikarya</taxon>
        <taxon>Ascomycota</taxon>
        <taxon>Pezizomycotina</taxon>
        <taxon>Sordariomycetes</taxon>
        <taxon>Hypocreomycetidae</taxon>
        <taxon>Glomerellales</taxon>
        <taxon>Plectosphaerellaceae</taxon>
        <taxon>Verticillium</taxon>
    </lineage>
</organism>
<evidence type="ECO:0000259" key="13">
    <source>
        <dbReference type="Pfam" id="PF17753"/>
    </source>
</evidence>
<dbReference type="InterPro" id="IPR041625">
    <property type="entry name" value="Beta-mannosidase_Ig"/>
</dbReference>
<evidence type="ECO:0000256" key="10">
    <source>
        <dbReference type="ARBA" id="ARBA00041069"/>
    </source>
</evidence>
<dbReference type="Pfam" id="PF17753">
    <property type="entry name" value="Ig_mannosidase"/>
    <property type="match status" value="1"/>
</dbReference>
<keyword evidence="8" id="KW-0624">Polysaccharide degradation</keyword>
<sequence length="730" mass="83041">MLRSRQNLRSGWSFKQHDDDDPGAWLPVKTVPSQVHIDLLANKRIPDPFVDTNEQSVQWVAEKSWQYKLRLPAPAIHCPEDTSTDLVFEGLDTFATVTLNGVEILKSENMHISNRVNVNKTWNSDNENVLEVLFDSALLRGRDIVKQHGEHQFFARQTEEGRIPVRKAQYNWGWDWGPILMTAGPWRPVYFEQYTARLDDVRAVYDLATDLKTCSGRLLARVSGASEKTDHVVFLLSRNDKVVFKQTCGVGAGGLVEAAFQIEYPCLWYPAGYGAQSRYQLSAEVWRGQTKLDSSTKLVGFRRCELVQEKDAYGKSFYFRINGVDIFAGGSCWIPGDSFLSQMTAKRYHDWMKLMVESNQIMIRVWGGGIYEDNAFLDACDELGILVWQDFAFACGNYPVYAAFLESIEEEARQNLRRFRSHPSVVVWAGNNEDYQVQERYKLEYFADDKDPGSWLKSTFPARYIYEFLLPKLVQEEDPSVLYHPGSPWGDGKHTTDPTVGDIHQWNMDYYLVKKPAFYAIARALRPLDVGISRSCLEWTSGHADPSLRKECEYDVWIASSRLDAAQVELRVRFISIQTGKDIRDVIASTLYAQPNGTTEVHKKQRVAVAASAANTADDPFVIHASLTLNGELVATDTAWPEPFKYLDLNDRHVGLEIYQSRGKISISSRLPIKGFVLEETEGMKLSDNGFDLVPGEKREIQIEAAPTTDHLRWTYLGAPDETSTYRPKL</sequence>
<keyword evidence="5" id="KW-0325">Glycoprotein</keyword>
<dbReference type="PANTHER" id="PTHR43730">
    <property type="entry name" value="BETA-MANNOSIDASE"/>
    <property type="match status" value="1"/>
</dbReference>
<dbReference type="Proteomes" id="UP000689129">
    <property type="component" value="Unassembled WGS sequence"/>
</dbReference>